<organism evidence="1 2">
    <name type="scientific">Xenopus laevis</name>
    <name type="common">African clawed frog</name>
    <dbReference type="NCBI Taxonomy" id="8355"/>
    <lineage>
        <taxon>Eukaryota</taxon>
        <taxon>Metazoa</taxon>
        <taxon>Chordata</taxon>
        <taxon>Craniata</taxon>
        <taxon>Vertebrata</taxon>
        <taxon>Euteleostomi</taxon>
        <taxon>Amphibia</taxon>
        <taxon>Batrachia</taxon>
        <taxon>Anura</taxon>
        <taxon>Pipoidea</taxon>
        <taxon>Pipidae</taxon>
        <taxon>Xenopodinae</taxon>
        <taxon>Xenopus</taxon>
        <taxon>Xenopus</taxon>
    </lineage>
</organism>
<dbReference type="AlphaFoldDB" id="A0A974CSM6"/>
<reference evidence="2" key="1">
    <citation type="journal article" date="2016" name="Nature">
        <title>Genome evolution in the allotetraploid frog Xenopus laevis.</title>
        <authorList>
            <person name="Session A.M."/>
            <person name="Uno Y."/>
            <person name="Kwon T."/>
            <person name="Chapman J.A."/>
            <person name="Toyoda A."/>
            <person name="Takahashi S."/>
            <person name="Fukui A."/>
            <person name="Hikosaka A."/>
            <person name="Suzuki A."/>
            <person name="Kondo M."/>
            <person name="van Heeringen S.J."/>
            <person name="Quigley I."/>
            <person name="Heinz S."/>
            <person name="Ogino H."/>
            <person name="Ochi H."/>
            <person name="Hellsten U."/>
            <person name="Lyons J.B."/>
            <person name="Simakov O."/>
            <person name="Putnam N."/>
            <person name="Stites J."/>
            <person name="Kuroki Y."/>
            <person name="Tanaka T."/>
            <person name="Michiue T."/>
            <person name="Watanabe M."/>
            <person name="Bogdanovic O."/>
            <person name="Lister R."/>
            <person name="Georgiou G."/>
            <person name="Paranjpe S.S."/>
            <person name="van Kruijsbergen I."/>
            <person name="Shu S."/>
            <person name="Carlson J."/>
            <person name="Kinoshita T."/>
            <person name="Ohta Y."/>
            <person name="Mawaribuchi S."/>
            <person name="Jenkins J."/>
            <person name="Grimwood J."/>
            <person name="Schmutz J."/>
            <person name="Mitros T."/>
            <person name="Mozaffari S.V."/>
            <person name="Suzuki Y."/>
            <person name="Haramoto Y."/>
            <person name="Yamamoto T.S."/>
            <person name="Takagi C."/>
            <person name="Heald R."/>
            <person name="Miller K."/>
            <person name="Haudenschild C."/>
            <person name="Kitzman J."/>
            <person name="Nakayama T."/>
            <person name="Izutsu Y."/>
            <person name="Robert J."/>
            <person name="Fortriede J."/>
            <person name="Burns K."/>
            <person name="Lotay V."/>
            <person name="Karimi K."/>
            <person name="Yasuoka Y."/>
            <person name="Dichmann D.S."/>
            <person name="Flajnik M.F."/>
            <person name="Houston D.W."/>
            <person name="Shendure J."/>
            <person name="DuPasquier L."/>
            <person name="Vize P.D."/>
            <person name="Zorn A.M."/>
            <person name="Ito M."/>
            <person name="Marcotte E.M."/>
            <person name="Wallingford J.B."/>
            <person name="Ito Y."/>
            <person name="Asashima M."/>
            <person name="Ueno N."/>
            <person name="Matsuda Y."/>
            <person name="Veenstra G.J."/>
            <person name="Fujiyama A."/>
            <person name="Harland R.M."/>
            <person name="Taira M."/>
            <person name="Rokhsar D.S."/>
        </authorList>
    </citation>
    <scope>NUCLEOTIDE SEQUENCE [LARGE SCALE GENOMIC DNA]</scope>
    <source>
        <strain evidence="2">J</strain>
    </source>
</reference>
<name>A0A974CSM6_XENLA</name>
<gene>
    <name evidence="1" type="ORF">XELAEV_18029953mg</name>
</gene>
<proteinExistence type="predicted"/>
<protein>
    <submittedName>
        <fullName evidence="1">Uncharacterized protein</fullName>
    </submittedName>
</protein>
<sequence>MINLSLLRTIQCHTLTSQTNSLYLFYDCRVALLWFDHSLLCLVKLKDYCAHFDVFPFLCFILKTFSELTDL</sequence>
<evidence type="ECO:0000313" key="2">
    <source>
        <dbReference type="Proteomes" id="UP000694892"/>
    </source>
</evidence>
<evidence type="ECO:0000313" key="1">
    <source>
        <dbReference type="EMBL" id="OCT78863.1"/>
    </source>
</evidence>
<accession>A0A974CSM6</accession>
<dbReference type="Proteomes" id="UP000694892">
    <property type="component" value="Chromosome 5S"/>
</dbReference>
<dbReference type="EMBL" id="CM004475">
    <property type="protein sequence ID" value="OCT78863.1"/>
    <property type="molecule type" value="Genomic_DNA"/>
</dbReference>